<dbReference type="Pfam" id="PF01926">
    <property type="entry name" value="MMR_HSR1"/>
    <property type="match status" value="1"/>
</dbReference>
<dbReference type="InterPro" id="IPR006073">
    <property type="entry name" value="GTP-bd"/>
</dbReference>
<dbReference type="SUPFAM" id="SSF116878">
    <property type="entry name" value="TrmE connector domain"/>
    <property type="match status" value="1"/>
</dbReference>
<evidence type="ECO:0000256" key="2">
    <source>
        <dbReference type="ARBA" id="ARBA00023134"/>
    </source>
</evidence>
<dbReference type="InterPro" id="IPR025867">
    <property type="entry name" value="MnmE_helical"/>
</dbReference>
<feature type="domain" description="TrmE-type G" evidence="3">
    <location>
        <begin position="36"/>
        <end position="204"/>
    </location>
</feature>
<dbReference type="PANTHER" id="PTHR42714:SF2">
    <property type="entry name" value="TRNA MODIFICATION GTPASE GTPBP3, MITOCHONDRIAL"/>
    <property type="match status" value="1"/>
</dbReference>
<dbReference type="Pfam" id="PF12631">
    <property type="entry name" value="MnmE_helical"/>
    <property type="match status" value="1"/>
</dbReference>
<dbReference type="InterPro" id="IPR005225">
    <property type="entry name" value="Small_GTP-bd"/>
</dbReference>
<dbReference type="AlphaFoldDB" id="A0A8T0QZF2"/>
<dbReference type="PRINTS" id="PR00449">
    <property type="entry name" value="RASTRNSFRMNG"/>
</dbReference>
<dbReference type="InterPro" id="IPR027368">
    <property type="entry name" value="MnmE_dom2"/>
</dbReference>
<keyword evidence="1" id="KW-0547">Nucleotide-binding</keyword>
<dbReference type="CDD" id="cd04164">
    <property type="entry name" value="trmE"/>
    <property type="match status" value="1"/>
</dbReference>
<evidence type="ECO:0000313" key="5">
    <source>
        <dbReference type="Proteomes" id="UP000823388"/>
    </source>
</evidence>
<dbReference type="SUPFAM" id="SSF52540">
    <property type="entry name" value="P-loop containing nucleoside triphosphate hydrolases"/>
    <property type="match status" value="1"/>
</dbReference>
<organism evidence="4 5">
    <name type="scientific">Panicum virgatum</name>
    <name type="common">Blackwell switchgrass</name>
    <dbReference type="NCBI Taxonomy" id="38727"/>
    <lineage>
        <taxon>Eukaryota</taxon>
        <taxon>Viridiplantae</taxon>
        <taxon>Streptophyta</taxon>
        <taxon>Embryophyta</taxon>
        <taxon>Tracheophyta</taxon>
        <taxon>Spermatophyta</taxon>
        <taxon>Magnoliopsida</taxon>
        <taxon>Liliopsida</taxon>
        <taxon>Poales</taxon>
        <taxon>Poaceae</taxon>
        <taxon>PACMAD clade</taxon>
        <taxon>Panicoideae</taxon>
        <taxon>Panicodae</taxon>
        <taxon>Paniceae</taxon>
        <taxon>Panicinae</taxon>
        <taxon>Panicum</taxon>
        <taxon>Panicum sect. Hiantes</taxon>
    </lineage>
</organism>
<keyword evidence="2" id="KW-0342">GTP-binding</keyword>
<name>A0A8T0QZF2_PANVG</name>
<evidence type="ECO:0000259" key="3">
    <source>
        <dbReference type="PROSITE" id="PS51709"/>
    </source>
</evidence>
<dbReference type="FunFam" id="3.40.50.300:FF:000494">
    <property type="entry name" value="tRNA modification GTPase MnmE"/>
    <property type="match status" value="1"/>
</dbReference>
<dbReference type="GO" id="GO:0005525">
    <property type="term" value="F:GTP binding"/>
    <property type="evidence" value="ECO:0007669"/>
    <property type="project" value="UniProtKB-KW"/>
</dbReference>
<dbReference type="PROSITE" id="PS51709">
    <property type="entry name" value="G_TRME"/>
    <property type="match status" value="1"/>
</dbReference>
<proteinExistence type="predicted"/>
<dbReference type="InterPro" id="IPR027417">
    <property type="entry name" value="P-loop_NTPase"/>
</dbReference>
<accession>A0A8T0QZF2</accession>
<protein>
    <recommendedName>
        <fullName evidence="3">TrmE-type G domain-containing protein</fullName>
    </recommendedName>
</protein>
<dbReference type="GO" id="GO:0030488">
    <property type="term" value="P:tRNA methylation"/>
    <property type="evidence" value="ECO:0007669"/>
    <property type="project" value="TreeGrafter"/>
</dbReference>
<dbReference type="GO" id="GO:0005829">
    <property type="term" value="C:cytosol"/>
    <property type="evidence" value="ECO:0007669"/>
    <property type="project" value="TreeGrafter"/>
</dbReference>
<sequence length="283" mass="30845">MPPLDPVMLISKINCMRQEVQDALDTSNYDKLLQSGLQIAIIGRPNVGKSSLLNAWSKSERAIVTEIAGTTRDVVEANVSIHGIPVTLLDTAGIRETDDVVEKIGVKRSEAAALGADLIIMAISAVDGWTEDDTKLIEHVLINKKSSGSSVPMVLVINKIDCAPFVCGEQFEKFSGIFTKQVQTCAVTGKGISELEGAVIQVRGIEHVPSGGRRWTVNQRQFEQLLRTKEAFTRLESSISEQLPMDFWTIDLREAALALATISGEDISEEVLSSIFSKFCIGK</sequence>
<dbReference type="GO" id="GO:0002098">
    <property type="term" value="P:tRNA wobble uridine modification"/>
    <property type="evidence" value="ECO:0007669"/>
    <property type="project" value="TreeGrafter"/>
</dbReference>
<dbReference type="InterPro" id="IPR031168">
    <property type="entry name" value="G_TrmE"/>
</dbReference>
<dbReference type="EMBL" id="CM029048">
    <property type="protein sequence ID" value="KAG2578604.1"/>
    <property type="molecule type" value="Genomic_DNA"/>
</dbReference>
<reference evidence="4" key="1">
    <citation type="submission" date="2020-05" db="EMBL/GenBank/DDBJ databases">
        <title>WGS assembly of Panicum virgatum.</title>
        <authorList>
            <person name="Lovell J.T."/>
            <person name="Jenkins J."/>
            <person name="Shu S."/>
            <person name="Juenger T.E."/>
            <person name="Schmutz J."/>
        </authorList>
    </citation>
    <scope>NUCLEOTIDE SEQUENCE</scope>
    <source>
        <strain evidence="4">AP13</strain>
    </source>
</reference>
<dbReference type="PANTHER" id="PTHR42714">
    <property type="entry name" value="TRNA MODIFICATION GTPASE GTPBP3"/>
    <property type="match status" value="1"/>
</dbReference>
<evidence type="ECO:0000313" key="4">
    <source>
        <dbReference type="EMBL" id="KAG2578604.1"/>
    </source>
</evidence>
<comment type="caution">
    <text evidence="4">The sequence shown here is derived from an EMBL/GenBank/DDBJ whole genome shotgun (WGS) entry which is preliminary data.</text>
</comment>
<gene>
    <name evidence="4" type="ORF">PVAP13_6NG123503</name>
</gene>
<keyword evidence="5" id="KW-1185">Reference proteome</keyword>
<evidence type="ECO:0000256" key="1">
    <source>
        <dbReference type="ARBA" id="ARBA00022741"/>
    </source>
</evidence>
<dbReference type="Gene3D" id="3.40.50.300">
    <property type="entry name" value="P-loop containing nucleotide triphosphate hydrolases"/>
    <property type="match status" value="1"/>
</dbReference>
<dbReference type="Proteomes" id="UP000823388">
    <property type="component" value="Chromosome 6N"/>
</dbReference>
<dbReference type="NCBIfam" id="TIGR00231">
    <property type="entry name" value="small_GTP"/>
    <property type="match status" value="1"/>
</dbReference>
<dbReference type="Gene3D" id="1.20.120.430">
    <property type="entry name" value="tRNA modification GTPase MnmE domain 2"/>
    <property type="match status" value="1"/>
</dbReference>